<feature type="compositionally biased region" description="Acidic residues" evidence="3">
    <location>
        <begin position="172"/>
        <end position="192"/>
    </location>
</feature>
<dbReference type="CDD" id="cd22906">
    <property type="entry name" value="HFD_DRAP1"/>
    <property type="match status" value="1"/>
</dbReference>
<organism evidence="6 8">
    <name type="scientific">Adineta ricciae</name>
    <name type="common">Rotifer</name>
    <dbReference type="NCBI Taxonomy" id="249248"/>
    <lineage>
        <taxon>Eukaryota</taxon>
        <taxon>Metazoa</taxon>
        <taxon>Spiralia</taxon>
        <taxon>Gnathifera</taxon>
        <taxon>Rotifera</taxon>
        <taxon>Eurotatoria</taxon>
        <taxon>Bdelloidea</taxon>
        <taxon>Adinetida</taxon>
        <taxon>Adinetidae</taxon>
        <taxon>Adineta</taxon>
    </lineage>
</organism>
<evidence type="ECO:0000313" key="7">
    <source>
        <dbReference type="Proteomes" id="UP000663828"/>
    </source>
</evidence>
<dbReference type="OrthoDB" id="653904at2759"/>
<evidence type="ECO:0000256" key="1">
    <source>
        <dbReference type="ARBA" id="ARBA00004123"/>
    </source>
</evidence>
<dbReference type="InterPro" id="IPR050568">
    <property type="entry name" value="Transcr_DNA_Rep_Reg"/>
</dbReference>
<dbReference type="GO" id="GO:0001046">
    <property type="term" value="F:core promoter sequence-specific DNA binding"/>
    <property type="evidence" value="ECO:0007669"/>
    <property type="project" value="TreeGrafter"/>
</dbReference>
<feature type="region of interest" description="Disordered" evidence="3">
    <location>
        <begin position="164"/>
        <end position="200"/>
    </location>
</feature>
<evidence type="ECO:0000256" key="2">
    <source>
        <dbReference type="ARBA" id="ARBA00023242"/>
    </source>
</evidence>
<keyword evidence="7" id="KW-1185">Reference proteome</keyword>
<feature type="compositionally biased region" description="Low complexity" evidence="3">
    <location>
        <begin position="95"/>
        <end position="117"/>
    </location>
</feature>
<evidence type="ECO:0000313" key="6">
    <source>
        <dbReference type="EMBL" id="CAF1044778.1"/>
    </source>
</evidence>
<proteinExistence type="predicted"/>
<dbReference type="Proteomes" id="UP000663852">
    <property type="component" value="Unassembled WGS sequence"/>
</dbReference>
<dbReference type="Proteomes" id="UP000663828">
    <property type="component" value="Unassembled WGS sequence"/>
</dbReference>
<accession>A0A814JWX2</accession>
<dbReference type="EMBL" id="CAJNOR010000032">
    <property type="protein sequence ID" value="CAF0764161.1"/>
    <property type="molecule type" value="Genomic_DNA"/>
</dbReference>
<evidence type="ECO:0000313" key="8">
    <source>
        <dbReference type="Proteomes" id="UP000663852"/>
    </source>
</evidence>
<feature type="domain" description="Transcription factor CBF/NF-Y/archaeal histone" evidence="4">
    <location>
        <begin position="13"/>
        <end position="71"/>
    </location>
</feature>
<dbReference type="EMBL" id="CAJNOJ010000076">
    <property type="protein sequence ID" value="CAF1044778.1"/>
    <property type="molecule type" value="Genomic_DNA"/>
</dbReference>
<sequence length="200" mass="22309">MPNRKKPNTLFLPARIKRLMQKDEEVGKLSATVPVIAARALEQFLEELITKTALITSSLQAKTLTPDHIRQHIYADPRLSFLQDLANRMASGPNSTSRSLSTSSATSTPSATTSRPSFQQQLSVPYQDPMPLPSATSSNQTNLLYINQQLSRSYSNANYYPKVKTNKRSFDVVDEDQDDEDEDDDDDDDDEPFIAGHTAT</sequence>
<dbReference type="GO" id="GO:0017054">
    <property type="term" value="C:negative cofactor 2 complex"/>
    <property type="evidence" value="ECO:0007669"/>
    <property type="project" value="TreeGrafter"/>
</dbReference>
<dbReference type="InterPro" id="IPR003958">
    <property type="entry name" value="CBFA_NFYB_domain"/>
</dbReference>
<dbReference type="GO" id="GO:0016251">
    <property type="term" value="F:RNA polymerase II general transcription initiation factor activity"/>
    <property type="evidence" value="ECO:0007669"/>
    <property type="project" value="TreeGrafter"/>
</dbReference>
<dbReference type="PANTHER" id="PTHR10252:SF5">
    <property type="entry name" value="DR1-ASSOCIATED COREPRESSOR"/>
    <property type="match status" value="1"/>
</dbReference>
<dbReference type="PANTHER" id="PTHR10252">
    <property type="entry name" value="HISTONE-LIKE TRANSCRIPTION FACTOR CCAAT-RELATED"/>
    <property type="match status" value="1"/>
</dbReference>
<comment type="subcellular location">
    <subcellularLocation>
        <location evidence="1">Nucleus</location>
    </subcellularLocation>
</comment>
<dbReference type="InterPro" id="IPR009072">
    <property type="entry name" value="Histone-fold"/>
</dbReference>
<evidence type="ECO:0000313" key="5">
    <source>
        <dbReference type="EMBL" id="CAF0764161.1"/>
    </source>
</evidence>
<dbReference type="Pfam" id="PF00808">
    <property type="entry name" value="CBFD_NFYB_HMF"/>
    <property type="match status" value="1"/>
</dbReference>
<keyword evidence="2" id="KW-0539">Nucleus</keyword>
<dbReference type="Gene3D" id="1.10.20.10">
    <property type="entry name" value="Histone, subunit A"/>
    <property type="match status" value="1"/>
</dbReference>
<evidence type="ECO:0000256" key="3">
    <source>
        <dbReference type="SAM" id="MobiDB-lite"/>
    </source>
</evidence>
<dbReference type="AlphaFoldDB" id="A0A814JWX2"/>
<feature type="region of interest" description="Disordered" evidence="3">
    <location>
        <begin position="90"/>
        <end position="138"/>
    </location>
</feature>
<gene>
    <name evidence="6" type="ORF">EDS130_LOCUS17117</name>
    <name evidence="5" type="ORF">XAT740_LOCUS1100</name>
</gene>
<comment type="caution">
    <text evidence="6">The sequence shown here is derived from an EMBL/GenBank/DDBJ whole genome shotgun (WGS) entry which is preliminary data.</text>
</comment>
<evidence type="ECO:0000259" key="4">
    <source>
        <dbReference type="Pfam" id="PF00808"/>
    </source>
</evidence>
<protein>
    <recommendedName>
        <fullName evidence="4">Transcription factor CBF/NF-Y/archaeal histone domain-containing protein</fullName>
    </recommendedName>
</protein>
<name>A0A814JWX2_ADIRI</name>
<dbReference type="SUPFAM" id="SSF47113">
    <property type="entry name" value="Histone-fold"/>
    <property type="match status" value="1"/>
</dbReference>
<reference evidence="6" key="1">
    <citation type="submission" date="2021-02" db="EMBL/GenBank/DDBJ databases">
        <authorList>
            <person name="Nowell W R."/>
        </authorList>
    </citation>
    <scope>NUCLEOTIDE SEQUENCE</scope>
</reference>
<dbReference type="GO" id="GO:0046982">
    <property type="term" value="F:protein heterodimerization activity"/>
    <property type="evidence" value="ECO:0007669"/>
    <property type="project" value="InterPro"/>
</dbReference>